<accession>E4WUE9</accession>
<dbReference type="AlphaFoldDB" id="E4WUE9"/>
<dbReference type="InParanoid" id="E4WUE9"/>
<reference evidence="2" key="1">
    <citation type="journal article" date="2010" name="Science">
        <title>Plasticity of animal genome architecture unmasked by rapid evolution of a pelagic tunicate.</title>
        <authorList>
            <person name="Denoeud F."/>
            <person name="Henriet S."/>
            <person name="Mungpakdee S."/>
            <person name="Aury J.M."/>
            <person name="Da Silva C."/>
            <person name="Brinkmann H."/>
            <person name="Mikhaleva J."/>
            <person name="Olsen L.C."/>
            <person name="Jubin C."/>
            <person name="Canestro C."/>
            <person name="Bouquet J.M."/>
            <person name="Danks G."/>
            <person name="Poulain J."/>
            <person name="Campsteijn C."/>
            <person name="Adamski M."/>
            <person name="Cross I."/>
            <person name="Yadetie F."/>
            <person name="Muffato M."/>
            <person name="Louis A."/>
            <person name="Butcher S."/>
            <person name="Tsagkogeorga G."/>
            <person name="Konrad A."/>
            <person name="Singh S."/>
            <person name="Jensen M.F."/>
            <person name="Cong E.H."/>
            <person name="Eikeseth-Otteraa H."/>
            <person name="Noel B."/>
            <person name="Anthouard V."/>
            <person name="Porcel B.M."/>
            <person name="Kachouri-Lafond R."/>
            <person name="Nishino A."/>
            <person name="Ugolini M."/>
            <person name="Chourrout P."/>
            <person name="Nishida H."/>
            <person name="Aasland R."/>
            <person name="Huzurbazar S."/>
            <person name="Westhof E."/>
            <person name="Delsuc F."/>
            <person name="Lehrach H."/>
            <person name="Reinhardt R."/>
            <person name="Weissenbach J."/>
            <person name="Roy S.W."/>
            <person name="Artiguenave F."/>
            <person name="Postlethwait J.H."/>
            <person name="Manak J.R."/>
            <person name="Thompson E.M."/>
            <person name="Jaillon O."/>
            <person name="Du Pasquier L."/>
            <person name="Boudinot P."/>
            <person name="Liberles D.A."/>
            <person name="Volff J.N."/>
            <person name="Philippe H."/>
            <person name="Lenhard B."/>
            <person name="Roest Crollius H."/>
            <person name="Wincker P."/>
            <person name="Chourrout D."/>
        </authorList>
    </citation>
    <scope>NUCLEOTIDE SEQUENCE [LARGE SCALE GENOMIC DNA]</scope>
</reference>
<dbReference type="OrthoDB" id="10271244at2759"/>
<dbReference type="EMBL" id="FN653016">
    <property type="protein sequence ID" value="CBY06951.1"/>
    <property type="molecule type" value="Genomic_DNA"/>
</dbReference>
<name>E4WUE9_OIKDI</name>
<dbReference type="Proteomes" id="UP000001307">
    <property type="component" value="Unassembled WGS sequence"/>
</dbReference>
<dbReference type="Pfam" id="PF00754">
    <property type="entry name" value="F5_F8_type_C"/>
    <property type="match status" value="1"/>
</dbReference>
<evidence type="ECO:0000313" key="2">
    <source>
        <dbReference type="EMBL" id="CBY06951.1"/>
    </source>
</evidence>
<gene>
    <name evidence="2" type="ORF">GSOID_T00006026001</name>
</gene>
<organism evidence="2">
    <name type="scientific">Oikopleura dioica</name>
    <name type="common">Tunicate</name>
    <dbReference type="NCBI Taxonomy" id="34765"/>
    <lineage>
        <taxon>Eukaryota</taxon>
        <taxon>Metazoa</taxon>
        <taxon>Chordata</taxon>
        <taxon>Tunicata</taxon>
        <taxon>Appendicularia</taxon>
        <taxon>Copelata</taxon>
        <taxon>Oikopleuridae</taxon>
        <taxon>Oikopleura</taxon>
    </lineage>
</organism>
<dbReference type="SUPFAM" id="SSF49785">
    <property type="entry name" value="Galactose-binding domain-like"/>
    <property type="match status" value="1"/>
</dbReference>
<dbReference type="PROSITE" id="PS50022">
    <property type="entry name" value="FA58C_3"/>
    <property type="match status" value="1"/>
</dbReference>
<evidence type="ECO:0000259" key="1">
    <source>
        <dbReference type="PROSITE" id="PS50022"/>
    </source>
</evidence>
<protein>
    <recommendedName>
        <fullName evidence="1">F5/8 type C domain-containing protein</fullName>
    </recommendedName>
</protein>
<proteinExistence type="predicted"/>
<dbReference type="Gene3D" id="2.60.120.260">
    <property type="entry name" value="Galactose-binding domain-like"/>
    <property type="match status" value="1"/>
</dbReference>
<dbReference type="InterPro" id="IPR000421">
    <property type="entry name" value="FA58C"/>
</dbReference>
<feature type="domain" description="F5/8 type C" evidence="1">
    <location>
        <begin position="1"/>
        <end position="143"/>
    </location>
</feature>
<keyword evidence="3" id="KW-1185">Reference proteome</keyword>
<evidence type="ECO:0000313" key="3">
    <source>
        <dbReference type="Proteomes" id="UP000001307"/>
    </source>
</evidence>
<dbReference type="InterPro" id="IPR008979">
    <property type="entry name" value="Galactose-bd-like_sf"/>
</dbReference>
<sequence length="145" mass="16359">MVRVETVEVNRSPDLVRKISYSSTLPGYDYAISPEAPYWHTRVVGAEWMRVDFDNCLTLTGLKLQASGLEGAKCWVQSFSVQVVRENGDIEFINDSKSFRGNTNAHSTNTVTFKRPQTCKGLLILPETAKNDVISLKLWLSYLKV</sequence>